<accession>A0A134B2G5</accession>
<sequence>MINTAVILAARKERSSKTPYPLLQFYKNTNLIDRTLSILNEIGVENIYLVVGYQKELFLDYQKKGISLIYNDKYAYTSSMASLACAEKLIHNDFLLIEGDTFYEKKVVEQLSKIDKGNCFVITEESGNGDEAFVELQEGFITKLSKDKHQMTRFDGELLGVCRITADTYKKMIDCWKQCSNPYLNYEYAFMDVTLPLQRPCLQLKNLIWGDVDTDNDFHRLREYTYPMLRRKENPFDYENIVSYVQNIFSKQDVAKYIKIEQIGGMSNKNFKILLNNHSYVLRIPGLASEEMVNRRFEEQNSILASQIGINPTIKYFNLHTGIKLADYIKGAETLNSGTIQRADNIKKIANIYHTLHYSKVRFYNDFNVFAEIIKYEQILKRLNIHMYDGYDNIRDKIFELEYMLNDIGVQLMPCHNDAVPENFIKDIEGKLYLIDWEYSGMNDPVWDFAALFLEANFTPENQDMFLYFYYGDKLPLRIKEKIHIYTILMDILWAMWTVAKEAKGDNFGTYGIDRFHRAIKNINKKGLL</sequence>
<dbReference type="InterPro" id="IPR011009">
    <property type="entry name" value="Kinase-like_dom_sf"/>
</dbReference>
<dbReference type="Pfam" id="PF12804">
    <property type="entry name" value="NTP_transf_3"/>
    <property type="match status" value="1"/>
</dbReference>
<comment type="caution">
    <text evidence="2">The sequence shown here is derived from an EMBL/GenBank/DDBJ whole genome shotgun (WGS) entry which is preliminary data.</text>
</comment>
<dbReference type="Proteomes" id="UP000070531">
    <property type="component" value="Unassembled WGS sequence"/>
</dbReference>
<dbReference type="PANTHER" id="PTHR40086">
    <property type="entry name" value="PHOSPHOTRANSFERASE YTMP-RELATED"/>
    <property type="match status" value="1"/>
</dbReference>
<dbReference type="SUPFAM" id="SSF53448">
    <property type="entry name" value="Nucleotide-diphospho-sugar transferases"/>
    <property type="match status" value="1"/>
</dbReference>
<dbReference type="PATRIC" id="fig|419005.5.peg.2125"/>
<dbReference type="PANTHER" id="PTHR40086:SF1">
    <property type="entry name" value="CELL CYCLE REGULATOR CCRZ"/>
    <property type="match status" value="1"/>
</dbReference>
<evidence type="ECO:0000313" key="3">
    <source>
        <dbReference type="Proteomes" id="UP000070531"/>
    </source>
</evidence>
<dbReference type="AlphaFoldDB" id="A0A134B2G5"/>
<dbReference type="Pfam" id="PF01633">
    <property type="entry name" value="Choline_kinase"/>
    <property type="match status" value="1"/>
</dbReference>
<evidence type="ECO:0000259" key="1">
    <source>
        <dbReference type="Pfam" id="PF12804"/>
    </source>
</evidence>
<dbReference type="RefSeq" id="WP_060933409.1">
    <property type="nucleotide sequence ID" value="NZ_KQ960577.1"/>
</dbReference>
<dbReference type="InterPro" id="IPR029044">
    <property type="entry name" value="Nucleotide-diphossugar_trans"/>
</dbReference>
<dbReference type="EMBL" id="LSDL01000153">
    <property type="protein sequence ID" value="KXB74133.1"/>
    <property type="molecule type" value="Genomic_DNA"/>
</dbReference>
<name>A0A134B2G5_9BACT</name>
<dbReference type="Gene3D" id="3.90.550.10">
    <property type="entry name" value="Spore Coat Polysaccharide Biosynthesis Protein SpsA, Chain A"/>
    <property type="match status" value="1"/>
</dbReference>
<dbReference type="GO" id="GO:0016779">
    <property type="term" value="F:nucleotidyltransferase activity"/>
    <property type="evidence" value="ECO:0007669"/>
    <property type="project" value="UniProtKB-ARBA"/>
</dbReference>
<proteinExistence type="predicted"/>
<evidence type="ECO:0000313" key="2">
    <source>
        <dbReference type="EMBL" id="KXB74133.1"/>
    </source>
</evidence>
<dbReference type="Gene3D" id="3.30.200.20">
    <property type="entry name" value="Phosphorylase Kinase, domain 1"/>
    <property type="match status" value="1"/>
</dbReference>
<organism evidence="2">
    <name type="scientific">Prevotella amnii</name>
    <dbReference type="NCBI Taxonomy" id="419005"/>
    <lineage>
        <taxon>Bacteria</taxon>
        <taxon>Pseudomonadati</taxon>
        <taxon>Bacteroidota</taxon>
        <taxon>Bacteroidia</taxon>
        <taxon>Bacteroidales</taxon>
        <taxon>Prevotellaceae</taxon>
        <taxon>Prevotella</taxon>
    </lineage>
</organism>
<dbReference type="SUPFAM" id="SSF56112">
    <property type="entry name" value="Protein kinase-like (PK-like)"/>
    <property type="match status" value="1"/>
</dbReference>
<reference evidence="2 3" key="1">
    <citation type="submission" date="2016-01" db="EMBL/GenBank/DDBJ databases">
        <authorList>
            <person name="Oliw E.H."/>
        </authorList>
    </citation>
    <scope>NUCLEOTIDE SEQUENCE [LARGE SCALE GENOMIC DNA]</scope>
    <source>
        <strain evidence="2 3">DNF00307</strain>
    </source>
</reference>
<dbReference type="CDD" id="cd05151">
    <property type="entry name" value="ChoK-like"/>
    <property type="match status" value="1"/>
</dbReference>
<dbReference type="InterPro" id="IPR052077">
    <property type="entry name" value="CcrZ_PhaseVar_Mediator"/>
</dbReference>
<protein>
    <submittedName>
        <fullName evidence="2">Choline/ethanolamine kinase</fullName>
    </submittedName>
</protein>
<keyword evidence="2" id="KW-0808">Transferase</keyword>
<dbReference type="STRING" id="419005.HMPREF1860_02123"/>
<gene>
    <name evidence="2" type="ORF">HMPREF1860_02123</name>
</gene>
<feature type="domain" description="MobA-like NTP transferase" evidence="1">
    <location>
        <begin position="5"/>
        <end position="115"/>
    </location>
</feature>
<dbReference type="GO" id="GO:0016301">
    <property type="term" value="F:kinase activity"/>
    <property type="evidence" value="ECO:0007669"/>
    <property type="project" value="UniProtKB-KW"/>
</dbReference>
<dbReference type="InterPro" id="IPR025877">
    <property type="entry name" value="MobA-like_NTP_Trfase"/>
</dbReference>
<dbReference type="Gene3D" id="3.90.1200.10">
    <property type="match status" value="1"/>
</dbReference>
<keyword evidence="2" id="KW-0418">Kinase</keyword>